<feature type="transmembrane region" description="Helical" evidence="1">
    <location>
        <begin position="119"/>
        <end position="144"/>
    </location>
</feature>
<proteinExistence type="predicted"/>
<dbReference type="PANTHER" id="PTHR31272:SF9">
    <property type="entry name" value="BLL1027 PROTEIN"/>
    <property type="match status" value="1"/>
</dbReference>
<feature type="transmembrane region" description="Helical" evidence="1">
    <location>
        <begin position="73"/>
        <end position="90"/>
    </location>
</feature>
<dbReference type="InterPro" id="IPR051790">
    <property type="entry name" value="Cytochrome_c-biogenesis_DsbD"/>
</dbReference>
<feature type="transmembrane region" description="Helical" evidence="1">
    <location>
        <begin position="39"/>
        <end position="61"/>
    </location>
</feature>
<organism evidence="2 3">
    <name type="scientific">Candidatus Berkelbacteria bacterium RIFCSPHIGHO2_12_FULL_36_9</name>
    <dbReference type="NCBI Taxonomy" id="1797469"/>
    <lineage>
        <taxon>Bacteria</taxon>
        <taxon>Candidatus Berkelbacteria</taxon>
    </lineage>
</organism>
<protein>
    <submittedName>
        <fullName evidence="2">Uncharacterized protein</fullName>
    </submittedName>
</protein>
<dbReference type="EMBL" id="MEZV01000057">
    <property type="protein sequence ID" value="OGD65444.1"/>
    <property type="molecule type" value="Genomic_DNA"/>
</dbReference>
<dbReference type="AlphaFoldDB" id="A0A1F5EE02"/>
<feature type="transmembrane region" description="Helical" evidence="1">
    <location>
        <begin position="13"/>
        <end position="32"/>
    </location>
</feature>
<keyword evidence="1" id="KW-1133">Transmembrane helix</keyword>
<keyword evidence="1" id="KW-0812">Transmembrane</keyword>
<evidence type="ECO:0000256" key="1">
    <source>
        <dbReference type="SAM" id="Phobius"/>
    </source>
</evidence>
<dbReference type="PANTHER" id="PTHR31272">
    <property type="entry name" value="CYTOCHROME C-TYPE BIOGENESIS PROTEIN HI_1454-RELATED"/>
    <property type="match status" value="1"/>
</dbReference>
<accession>A0A1F5EE02</accession>
<evidence type="ECO:0000313" key="3">
    <source>
        <dbReference type="Proteomes" id="UP000176451"/>
    </source>
</evidence>
<feature type="transmembrane region" description="Helical" evidence="1">
    <location>
        <begin position="156"/>
        <end position="182"/>
    </location>
</feature>
<evidence type="ECO:0000313" key="2">
    <source>
        <dbReference type="EMBL" id="OGD65444.1"/>
    </source>
</evidence>
<reference evidence="2 3" key="1">
    <citation type="journal article" date="2016" name="Nat. Commun.">
        <title>Thousands of microbial genomes shed light on interconnected biogeochemical processes in an aquifer system.</title>
        <authorList>
            <person name="Anantharaman K."/>
            <person name="Brown C.T."/>
            <person name="Hug L.A."/>
            <person name="Sharon I."/>
            <person name="Castelle C.J."/>
            <person name="Probst A.J."/>
            <person name="Thomas B.C."/>
            <person name="Singh A."/>
            <person name="Wilkins M.J."/>
            <person name="Karaoz U."/>
            <person name="Brodie E.L."/>
            <person name="Williams K.H."/>
            <person name="Hubbard S.S."/>
            <person name="Banfield J.F."/>
        </authorList>
    </citation>
    <scope>NUCLEOTIDE SEQUENCE [LARGE SCALE GENOMIC DNA]</scope>
</reference>
<dbReference type="STRING" id="1797469.A3F08_00240"/>
<keyword evidence="1" id="KW-0472">Membrane</keyword>
<feature type="transmembrane region" description="Helical" evidence="1">
    <location>
        <begin position="203"/>
        <end position="221"/>
    </location>
</feature>
<name>A0A1F5EE02_9BACT</name>
<dbReference type="Proteomes" id="UP000176451">
    <property type="component" value="Unassembled WGS sequence"/>
</dbReference>
<sequence length="225" mass="25752">MLYLVVVNGLIDSLNPCAIGVLIFYLGLLLSFKTNRRYLLLFGLFYIISIYVTYFFIGLGFLKTFHLFGVHNFFGWAAAILIIFLGLYNIKEYFLPYWQIPIISPFLSRCRIPRWTANISIGSAIVLGFLVGLCEFPCSGAIYLATVAMLTVKVTFFTGLLYLLVYNLMFVIPLIVIFIFVGNKKFYTWLQDTQSKNFSRIKLIMGTSMLVSGILLLYWLISALR</sequence>
<gene>
    <name evidence="2" type="ORF">A3F08_00240</name>
</gene>
<comment type="caution">
    <text evidence="2">The sequence shown here is derived from an EMBL/GenBank/DDBJ whole genome shotgun (WGS) entry which is preliminary data.</text>
</comment>